<evidence type="ECO:0000313" key="7">
    <source>
        <dbReference type="EMBL" id="RCH91346.1"/>
    </source>
</evidence>
<dbReference type="EMBL" id="PJQL01000982">
    <property type="protein sequence ID" value="RCH91346.1"/>
    <property type="molecule type" value="Genomic_DNA"/>
</dbReference>
<dbReference type="Pfam" id="PF11754">
    <property type="entry name" value="Velvet"/>
    <property type="match status" value="2"/>
</dbReference>
<accession>A0A367JN37</accession>
<dbReference type="InterPro" id="IPR037525">
    <property type="entry name" value="Velvet_dom"/>
</dbReference>
<protein>
    <recommendedName>
        <fullName evidence="6">Velvet domain-containing protein</fullName>
    </recommendedName>
</protein>
<keyword evidence="8" id="KW-1185">Reference proteome</keyword>
<organism evidence="7 8">
    <name type="scientific">Rhizopus azygosporus</name>
    <name type="common">Rhizopus microsporus var. azygosporus</name>
    <dbReference type="NCBI Taxonomy" id="86630"/>
    <lineage>
        <taxon>Eukaryota</taxon>
        <taxon>Fungi</taxon>
        <taxon>Fungi incertae sedis</taxon>
        <taxon>Mucoromycota</taxon>
        <taxon>Mucoromycotina</taxon>
        <taxon>Mucoromycetes</taxon>
        <taxon>Mucorales</taxon>
        <taxon>Mucorineae</taxon>
        <taxon>Rhizopodaceae</taxon>
        <taxon>Rhizopus</taxon>
    </lineage>
</organism>
<evidence type="ECO:0000256" key="2">
    <source>
        <dbReference type="ARBA" id="ARBA00023015"/>
    </source>
</evidence>
<keyword evidence="3" id="KW-0804">Transcription</keyword>
<dbReference type="InterPro" id="IPR038491">
    <property type="entry name" value="Velvet_dom_sf"/>
</dbReference>
<dbReference type="STRING" id="86630.A0A367JN37"/>
<dbReference type="Gene3D" id="2.60.40.3960">
    <property type="entry name" value="Velvet domain"/>
    <property type="match status" value="1"/>
</dbReference>
<dbReference type="AlphaFoldDB" id="A0A367JN37"/>
<keyword evidence="4" id="KW-0539">Nucleus</keyword>
<reference evidence="7 8" key="1">
    <citation type="journal article" date="2018" name="G3 (Bethesda)">
        <title>Phylogenetic and Phylogenomic Definition of Rhizopus Species.</title>
        <authorList>
            <person name="Gryganskyi A.P."/>
            <person name="Golan J."/>
            <person name="Dolatabadi S."/>
            <person name="Mondo S."/>
            <person name="Robb S."/>
            <person name="Idnurm A."/>
            <person name="Muszewska A."/>
            <person name="Steczkiewicz K."/>
            <person name="Masonjones S."/>
            <person name="Liao H.L."/>
            <person name="Gajdeczka M.T."/>
            <person name="Anike F."/>
            <person name="Vuek A."/>
            <person name="Anishchenko I.M."/>
            <person name="Voigt K."/>
            <person name="de Hoog G.S."/>
            <person name="Smith M.E."/>
            <person name="Heitman J."/>
            <person name="Vilgalys R."/>
            <person name="Stajich J.E."/>
        </authorList>
    </citation>
    <scope>NUCLEOTIDE SEQUENCE [LARGE SCALE GENOMIC DNA]</scope>
    <source>
        <strain evidence="7 8">CBS 357.93</strain>
    </source>
</reference>
<dbReference type="PROSITE" id="PS51821">
    <property type="entry name" value="VELVET"/>
    <property type="match status" value="1"/>
</dbReference>
<dbReference type="OrthoDB" id="5599552at2759"/>
<proteinExistence type="predicted"/>
<feature type="domain" description="Velvet" evidence="6">
    <location>
        <begin position="22"/>
        <end position="193"/>
    </location>
</feature>
<dbReference type="InterPro" id="IPR021740">
    <property type="entry name" value="Velvet"/>
</dbReference>
<name>A0A367JN37_RHIAZ</name>
<dbReference type="PANTHER" id="PTHR33572">
    <property type="entry name" value="SPORE DEVELOPMENT REGULATOR VOSA"/>
    <property type="match status" value="1"/>
</dbReference>
<feature type="region of interest" description="Disordered" evidence="5">
    <location>
        <begin position="329"/>
        <end position="359"/>
    </location>
</feature>
<sequence length="458" mass="52559">MSKGVLSHSYDYIPSNSASIQQFDSNQIKVRVRQQPIQARLSTNSERDRHPVDPPPIVQIELDNCNTQETQRFLQNPHLIMCVTLIDPDTLVEIANAAQSTLSGQTSSSMYKLKDINNQDGGFFIFGDLSVKVEGQFRLKFSMFKVDEIGATNLKSIYSDIFQVYPSKNFPGMLEPTFLSRSFSDQGARIRIRKEHRVQMTSTRKRKLSFDEESTEESDHTKWVTLMNQARGQVSYLPNSSYPTPVSRIPNHTFTVTYNTQWHIRKGNSEHQKHDMKETLSTGRENMVNAYPPQLGRRTSVPFSPPHQFHDPHLFRTFNTNIEYCHDRRPPKNNIMPSPPLQTVVHPRHEQYRRSSYDERSMPLREQANDMEHYQPFLPNHRRMSLQTYPHSSMTNSFGGGPIHLPPLRSVAPIVTFRSPSSILEQDEIGEVDAAVAMIQLASLKKQRTVASEITSFI</sequence>
<feature type="compositionally biased region" description="Basic and acidic residues" evidence="5">
    <location>
        <begin position="347"/>
        <end position="359"/>
    </location>
</feature>
<evidence type="ECO:0000313" key="8">
    <source>
        <dbReference type="Proteomes" id="UP000252139"/>
    </source>
</evidence>
<comment type="caution">
    <text evidence="7">The sequence shown here is derived from an EMBL/GenBank/DDBJ whole genome shotgun (WGS) entry which is preliminary data.</text>
</comment>
<gene>
    <name evidence="7" type="ORF">CU097_012042</name>
</gene>
<evidence type="ECO:0000256" key="1">
    <source>
        <dbReference type="ARBA" id="ARBA00004123"/>
    </source>
</evidence>
<dbReference type="PANTHER" id="PTHR33572:SF18">
    <property type="entry name" value="SPORE DEVELOPMENT REGULATOR VOSA"/>
    <property type="match status" value="1"/>
</dbReference>
<evidence type="ECO:0000259" key="6">
    <source>
        <dbReference type="PROSITE" id="PS51821"/>
    </source>
</evidence>
<evidence type="ECO:0000256" key="5">
    <source>
        <dbReference type="SAM" id="MobiDB-lite"/>
    </source>
</evidence>
<comment type="subcellular location">
    <subcellularLocation>
        <location evidence="1">Nucleus</location>
    </subcellularLocation>
</comment>
<dbReference type="Proteomes" id="UP000252139">
    <property type="component" value="Unassembled WGS sequence"/>
</dbReference>
<dbReference type="GO" id="GO:0005634">
    <property type="term" value="C:nucleus"/>
    <property type="evidence" value="ECO:0007669"/>
    <property type="project" value="UniProtKB-SubCell"/>
</dbReference>
<keyword evidence="2" id="KW-0805">Transcription regulation</keyword>
<evidence type="ECO:0000256" key="4">
    <source>
        <dbReference type="ARBA" id="ARBA00023242"/>
    </source>
</evidence>
<evidence type="ECO:0000256" key="3">
    <source>
        <dbReference type="ARBA" id="ARBA00023163"/>
    </source>
</evidence>